<dbReference type="GeneID" id="93675010"/>
<gene>
    <name evidence="1" type="ORF">NCTC11801_00563</name>
</gene>
<dbReference type="RefSeq" id="WP_115166536.1">
    <property type="nucleotide sequence ID" value="NZ_CP077317.1"/>
</dbReference>
<accession>A0A379FLM2</accession>
<protein>
    <submittedName>
        <fullName evidence="1">Uncharacterized protein</fullName>
    </submittedName>
</protein>
<organism evidence="1 2">
    <name type="scientific">Providencia rettgeri</name>
    <dbReference type="NCBI Taxonomy" id="587"/>
    <lineage>
        <taxon>Bacteria</taxon>
        <taxon>Pseudomonadati</taxon>
        <taxon>Pseudomonadota</taxon>
        <taxon>Gammaproteobacteria</taxon>
        <taxon>Enterobacterales</taxon>
        <taxon>Morganellaceae</taxon>
        <taxon>Providencia</taxon>
    </lineage>
</organism>
<dbReference type="EMBL" id="UGTZ01000001">
    <property type="protein sequence ID" value="SUC29660.1"/>
    <property type="molecule type" value="Genomic_DNA"/>
</dbReference>
<dbReference type="Proteomes" id="UP000254208">
    <property type="component" value="Unassembled WGS sequence"/>
</dbReference>
<sequence length="97" mass="11053">MSMNFKTAMWGEVKTDIYAGDNCDEHKPFIEVLCDGDMESDTTDELAIHANRWPVGTKITVEIPCCPDCGLDAEYQDNNGKCECDFDWKIWAECQYS</sequence>
<name>A0A379FLM2_PRORE</name>
<proteinExistence type="predicted"/>
<evidence type="ECO:0000313" key="1">
    <source>
        <dbReference type="EMBL" id="SUC29660.1"/>
    </source>
</evidence>
<reference evidence="1 2" key="1">
    <citation type="submission" date="2018-06" db="EMBL/GenBank/DDBJ databases">
        <authorList>
            <consortium name="Pathogen Informatics"/>
            <person name="Doyle S."/>
        </authorList>
    </citation>
    <scope>NUCLEOTIDE SEQUENCE [LARGE SCALE GENOMIC DNA]</scope>
    <source>
        <strain evidence="1 2">NCTC11801</strain>
    </source>
</reference>
<evidence type="ECO:0000313" key="2">
    <source>
        <dbReference type="Proteomes" id="UP000254208"/>
    </source>
</evidence>
<dbReference type="AlphaFoldDB" id="A0A379FLM2"/>